<proteinExistence type="predicted"/>
<name>A0A8T0G5H9_CERPU</name>
<evidence type="ECO:0000313" key="4">
    <source>
        <dbReference type="EMBL" id="KAG0554162.1"/>
    </source>
</evidence>
<sequence length="447" mass="50302">MICESRGLGPAFHTGSMYYNVADSGSFPLLTLLESAGQVSPSYPPTHGMAQDFQQFGSAMSGNLVPQMDSSTYSMKPRGLWCFGLQSDVAKEWSYLLNKSGMPAAGSKVAAETSVEGGVVIVRSQLCPWSSSNVNHTNRCSATDPIRFQRLLDDAFPSDARRLDGHEGWCKYCATLEKELMTSLEVKDRSWADESSWEDVSFKQVDQYFEPRTMPLASMQDSRKRKYEPVDGWENDRALVLLRLNELNTRATRAEQRVLELEQVLREHALGALDDTCDDSDIVTCTSQHNCFNEDQAEMLVCKIAGCNKSFKSSKTLRRHVLQKHSDNARLLVCNQPTVNGEMCRFETIHSGVLSYHRKHSLAHQRREDWHIACPFCQSKFARQHEMERHRRICKSRPAAARVPSPSNVSSVQSSVTGMSVSDQGLNQPLQMSNFVVPDRGHNQHLF</sequence>
<feature type="domain" description="C2H2-type" evidence="2">
    <location>
        <begin position="300"/>
        <end position="330"/>
    </location>
</feature>
<keyword evidence="5" id="KW-1185">Reference proteome</keyword>
<keyword evidence="1" id="KW-0862">Zinc</keyword>
<reference evidence="3" key="1">
    <citation type="submission" date="2020-06" db="EMBL/GenBank/DDBJ databases">
        <title>WGS assembly of Ceratodon purpureus strain R40.</title>
        <authorList>
            <person name="Carey S.B."/>
            <person name="Jenkins J."/>
            <person name="Shu S."/>
            <person name="Lovell J.T."/>
            <person name="Sreedasyam A."/>
            <person name="Maumus F."/>
            <person name="Tiley G.P."/>
            <person name="Fernandez-Pozo N."/>
            <person name="Barry K."/>
            <person name="Chen C."/>
            <person name="Wang M."/>
            <person name="Lipzen A."/>
            <person name="Daum C."/>
            <person name="Saski C.A."/>
            <person name="Payton A.C."/>
            <person name="Mcbreen J.C."/>
            <person name="Conrad R.E."/>
            <person name="Kollar L.M."/>
            <person name="Olsson S."/>
            <person name="Huttunen S."/>
            <person name="Landis J.B."/>
            <person name="Wickett N.J."/>
            <person name="Johnson M.G."/>
            <person name="Rensing S.A."/>
            <person name="Grimwood J."/>
            <person name="Schmutz J."/>
            <person name="Mcdaniel S.F."/>
        </authorList>
    </citation>
    <scope>NUCLEOTIDE SEQUENCE</scope>
    <source>
        <strain evidence="3">R40</strain>
    </source>
</reference>
<accession>A0A8T0G5H9</accession>
<dbReference type="SMART" id="SM00355">
    <property type="entry name" value="ZnF_C2H2"/>
    <property type="match status" value="2"/>
</dbReference>
<protein>
    <recommendedName>
        <fullName evidence="2">C2H2-type domain-containing protein</fullName>
    </recommendedName>
</protein>
<evidence type="ECO:0000259" key="2">
    <source>
        <dbReference type="PROSITE" id="PS50157"/>
    </source>
</evidence>
<dbReference type="Pfam" id="PF00096">
    <property type="entry name" value="zf-C2H2"/>
    <property type="match status" value="1"/>
</dbReference>
<dbReference type="Proteomes" id="UP000822688">
    <property type="component" value="Chromosome 12"/>
</dbReference>
<gene>
    <name evidence="3" type="ORF">KC19_12G068200</name>
    <name evidence="4" type="ORF">KC19_12G068300</name>
</gene>
<keyword evidence="1" id="KW-0863">Zinc-finger</keyword>
<dbReference type="AlphaFoldDB" id="A0A8T0G5H9"/>
<dbReference type="Gene3D" id="3.30.160.60">
    <property type="entry name" value="Classic Zinc Finger"/>
    <property type="match status" value="1"/>
</dbReference>
<dbReference type="EMBL" id="CM026433">
    <property type="protein sequence ID" value="KAG0554161.1"/>
    <property type="molecule type" value="Genomic_DNA"/>
</dbReference>
<evidence type="ECO:0000313" key="5">
    <source>
        <dbReference type="Proteomes" id="UP000822688"/>
    </source>
</evidence>
<evidence type="ECO:0000313" key="3">
    <source>
        <dbReference type="EMBL" id="KAG0554161.1"/>
    </source>
</evidence>
<organism evidence="3 5">
    <name type="scientific">Ceratodon purpureus</name>
    <name type="common">Fire moss</name>
    <name type="synonym">Dicranum purpureum</name>
    <dbReference type="NCBI Taxonomy" id="3225"/>
    <lineage>
        <taxon>Eukaryota</taxon>
        <taxon>Viridiplantae</taxon>
        <taxon>Streptophyta</taxon>
        <taxon>Embryophyta</taxon>
        <taxon>Bryophyta</taxon>
        <taxon>Bryophytina</taxon>
        <taxon>Bryopsida</taxon>
        <taxon>Dicranidae</taxon>
        <taxon>Pseudoditrichales</taxon>
        <taxon>Ditrichaceae</taxon>
        <taxon>Ceratodon</taxon>
    </lineage>
</organism>
<comment type="caution">
    <text evidence="3">The sequence shown here is derived from an EMBL/GenBank/DDBJ whole genome shotgun (WGS) entry which is preliminary data.</text>
</comment>
<dbReference type="InterPro" id="IPR013087">
    <property type="entry name" value="Znf_C2H2_type"/>
</dbReference>
<dbReference type="PROSITE" id="PS00028">
    <property type="entry name" value="ZINC_FINGER_C2H2_1"/>
    <property type="match status" value="1"/>
</dbReference>
<dbReference type="PROSITE" id="PS50157">
    <property type="entry name" value="ZINC_FINGER_C2H2_2"/>
    <property type="match status" value="1"/>
</dbReference>
<dbReference type="GO" id="GO:0008270">
    <property type="term" value="F:zinc ion binding"/>
    <property type="evidence" value="ECO:0007669"/>
    <property type="project" value="UniProtKB-KW"/>
</dbReference>
<keyword evidence="1" id="KW-0479">Metal-binding</keyword>
<evidence type="ECO:0000256" key="1">
    <source>
        <dbReference type="PROSITE-ProRule" id="PRU00042"/>
    </source>
</evidence>
<dbReference type="EMBL" id="CM026433">
    <property type="protein sequence ID" value="KAG0554162.1"/>
    <property type="molecule type" value="Genomic_DNA"/>
</dbReference>